<feature type="transmembrane region" description="Helical" evidence="1">
    <location>
        <begin position="405"/>
        <end position="423"/>
    </location>
</feature>
<accession>A0A949U1F1</accession>
<keyword evidence="1" id="KW-1133">Transmembrane helix</keyword>
<feature type="transmembrane region" description="Helical" evidence="1">
    <location>
        <begin position="183"/>
        <end position="208"/>
    </location>
</feature>
<feature type="transmembrane region" description="Helical" evidence="1">
    <location>
        <begin position="263"/>
        <end position="289"/>
    </location>
</feature>
<sequence>MEDYFKRNEKISLIDNTVSDIEKTKILSFSLILAIFLDRFFIEKDAGVSVLIFVILCLGIFLCSVKDRGKALNNIVSFEKKNLMRTIILLSVIFIAGTFALFSNEVLAFLNIIFVIIGFAFYCVLSTNKKDLEKMSYVKAVLKRLIPRSFENTPKPFVFLNKFIKSRKKVETNSEIYKVLKGILIALPVLAIILVLLSSADMMFSYYLIRMFGMFGDIKIASIILHSVIIVAAFLYIFGFLWSFKYEGIYEDVKEEWSLRFEALTIMPIFVILNIVYVLFTAVQFSYLYGGGNALLPENFTYAEYARRGFFELVTVAIINFTIILCAMKFTKKQNGKIEKLNKIFMSFLIVFTINMLFSAHYKMSLYEATYGYTYLRVFVHIFMLLIFILFIIVFLGIWTRKVAVGKLCLITSVLMYVILNYINVDIFIVKKNLELSGKTQKLDMTYLANLSYDTIPYMVDFCLNNNSEKSNNLRRELEEKKSILLDTDYNWYEFNLSRYKGEKALKRLNK</sequence>
<feature type="transmembrane region" description="Helical" evidence="1">
    <location>
        <begin position="48"/>
        <end position="65"/>
    </location>
</feature>
<organism evidence="2 3">
    <name type="scientific">Clostridium thailandense</name>
    <dbReference type="NCBI Taxonomy" id="2794346"/>
    <lineage>
        <taxon>Bacteria</taxon>
        <taxon>Bacillati</taxon>
        <taxon>Bacillota</taxon>
        <taxon>Clostridia</taxon>
        <taxon>Eubacteriales</taxon>
        <taxon>Clostridiaceae</taxon>
        <taxon>Clostridium</taxon>
    </lineage>
</organism>
<feature type="transmembrane region" description="Helical" evidence="1">
    <location>
        <begin position="108"/>
        <end position="125"/>
    </location>
</feature>
<proteinExistence type="predicted"/>
<reference evidence="2" key="1">
    <citation type="submission" date="2020-12" db="EMBL/GenBank/DDBJ databases">
        <title>Clostridium thailandense sp. nov., a novel acetogenic bacterium isolated from peat land soil in Thailand.</title>
        <authorList>
            <person name="Chaikitkaew S."/>
            <person name="Birkeland N.K."/>
        </authorList>
    </citation>
    <scope>NUCLEOTIDE SEQUENCE</scope>
    <source>
        <strain evidence="2">PL3</strain>
    </source>
</reference>
<feature type="transmembrane region" description="Helical" evidence="1">
    <location>
        <begin position="340"/>
        <end position="358"/>
    </location>
</feature>
<keyword evidence="1" id="KW-0812">Transmembrane</keyword>
<dbReference type="AlphaFoldDB" id="A0A949U1F1"/>
<feature type="transmembrane region" description="Helical" evidence="1">
    <location>
        <begin position="378"/>
        <end position="398"/>
    </location>
</feature>
<feature type="transmembrane region" description="Helical" evidence="1">
    <location>
        <begin position="86"/>
        <end position="102"/>
    </location>
</feature>
<gene>
    <name evidence="2" type="ORF">I6U48_27430</name>
</gene>
<dbReference type="InterPro" id="IPR025291">
    <property type="entry name" value="DUF4153"/>
</dbReference>
<comment type="caution">
    <text evidence="2">The sequence shown here is derived from an EMBL/GenBank/DDBJ whole genome shotgun (WGS) entry which is preliminary data.</text>
</comment>
<feature type="transmembrane region" description="Helical" evidence="1">
    <location>
        <begin position="220"/>
        <end position="242"/>
    </location>
</feature>
<keyword evidence="3" id="KW-1185">Reference proteome</keyword>
<feature type="transmembrane region" description="Helical" evidence="1">
    <location>
        <begin position="309"/>
        <end position="328"/>
    </location>
</feature>
<dbReference type="Pfam" id="PF13687">
    <property type="entry name" value="DUF4153"/>
    <property type="match status" value="1"/>
</dbReference>
<dbReference type="Proteomes" id="UP000694308">
    <property type="component" value="Unassembled WGS sequence"/>
</dbReference>
<evidence type="ECO:0000313" key="2">
    <source>
        <dbReference type="EMBL" id="MBV7276608.1"/>
    </source>
</evidence>
<feature type="transmembrane region" description="Helical" evidence="1">
    <location>
        <begin position="26"/>
        <end position="42"/>
    </location>
</feature>
<protein>
    <submittedName>
        <fullName evidence="2">DUF4173 domain-containing protein</fullName>
    </submittedName>
</protein>
<evidence type="ECO:0000313" key="3">
    <source>
        <dbReference type="Proteomes" id="UP000694308"/>
    </source>
</evidence>
<dbReference type="RefSeq" id="WP_218323689.1">
    <property type="nucleotide sequence ID" value="NZ_JAEEGC010000191.1"/>
</dbReference>
<evidence type="ECO:0000256" key="1">
    <source>
        <dbReference type="SAM" id="Phobius"/>
    </source>
</evidence>
<name>A0A949U1F1_9CLOT</name>
<keyword evidence="1" id="KW-0472">Membrane</keyword>
<dbReference type="EMBL" id="JAEEGC010000191">
    <property type="protein sequence ID" value="MBV7276608.1"/>
    <property type="molecule type" value="Genomic_DNA"/>
</dbReference>